<protein>
    <submittedName>
        <fullName evidence="1">Uncharacterized protein</fullName>
    </submittedName>
</protein>
<keyword evidence="2" id="KW-1185">Reference proteome</keyword>
<dbReference type="Proteomes" id="UP001470230">
    <property type="component" value="Unassembled WGS sequence"/>
</dbReference>
<evidence type="ECO:0000313" key="1">
    <source>
        <dbReference type="EMBL" id="KAK8838060.1"/>
    </source>
</evidence>
<evidence type="ECO:0000313" key="2">
    <source>
        <dbReference type="Proteomes" id="UP001470230"/>
    </source>
</evidence>
<dbReference type="EMBL" id="JAPFFF010000057">
    <property type="protein sequence ID" value="KAK8838060.1"/>
    <property type="molecule type" value="Genomic_DNA"/>
</dbReference>
<name>A0ABR2GVV8_9EUKA</name>
<gene>
    <name evidence="1" type="ORF">M9Y10_036010</name>
</gene>
<organism evidence="1 2">
    <name type="scientific">Tritrichomonas musculus</name>
    <dbReference type="NCBI Taxonomy" id="1915356"/>
    <lineage>
        <taxon>Eukaryota</taxon>
        <taxon>Metamonada</taxon>
        <taxon>Parabasalia</taxon>
        <taxon>Tritrichomonadida</taxon>
        <taxon>Tritrichomonadidae</taxon>
        <taxon>Tritrichomonas</taxon>
    </lineage>
</organism>
<sequence length="390" mass="45884">MINDNSRIFNDIKTIISQFIDISVKQDKIIEQIIEGNQNIINSFNTIDQKIDELTLLNTNNREHYSENDTIEETKDFANFNMINKTITFKGKSYQFNKEQLCSDSQGIREALNYLNQRKNIDEYPQTFEYCQKILNDQIKFKTDVLILTNTTEKQNICFYFIITDYNELSYSQAWRVSGTKLLLKQLSKLRDYKTDNYPQTFDFCSNILNGQIKNNQSIFILARNDGDQWTRYYFKSQSICLPSQNEELYISEGKENLKNELKLIHESENDEFPQGMDYIHELFDRQISVNGQILVIGQHQVNKANNSWFYFPPEQFKLACNAEWKIRDDPDRLKKEIEVIEEGSLNPKTNYPQSAAKCIKIVKEIIKKGGVAHIMVRNSSKNSWFFLKE</sequence>
<accession>A0ABR2GVV8</accession>
<comment type="caution">
    <text evidence="1">The sequence shown here is derived from an EMBL/GenBank/DDBJ whole genome shotgun (WGS) entry which is preliminary data.</text>
</comment>
<proteinExistence type="predicted"/>
<reference evidence="1 2" key="1">
    <citation type="submission" date="2024-04" db="EMBL/GenBank/DDBJ databases">
        <title>Tritrichomonas musculus Genome.</title>
        <authorList>
            <person name="Alves-Ferreira E."/>
            <person name="Grigg M."/>
            <person name="Lorenzi H."/>
            <person name="Galac M."/>
        </authorList>
    </citation>
    <scope>NUCLEOTIDE SEQUENCE [LARGE SCALE GENOMIC DNA]</scope>
    <source>
        <strain evidence="1 2">EAF2021</strain>
    </source>
</reference>